<proteinExistence type="predicted"/>
<dbReference type="EnsemblBacteria" id="BAG00946">
    <property type="protein sequence ID" value="BAG00946"/>
    <property type="gene ID" value="MAE_11240"/>
</dbReference>
<protein>
    <submittedName>
        <fullName evidence="1">Uncharacterized protein</fullName>
    </submittedName>
</protein>
<dbReference type="HOGENOM" id="CLU_2974384_0_0_3"/>
<organism evidence="1 2">
    <name type="scientific">Microcystis aeruginosa (strain NIES-843 / IAM M-2473)</name>
    <dbReference type="NCBI Taxonomy" id="449447"/>
    <lineage>
        <taxon>Bacteria</taxon>
        <taxon>Bacillati</taxon>
        <taxon>Cyanobacteriota</taxon>
        <taxon>Cyanophyceae</taxon>
        <taxon>Oscillatoriophycideae</taxon>
        <taxon>Chroococcales</taxon>
        <taxon>Microcystaceae</taxon>
        <taxon>Microcystis</taxon>
    </lineage>
</organism>
<gene>
    <name evidence="1" type="ordered locus">MAE_11240</name>
</gene>
<dbReference type="Proteomes" id="UP000001510">
    <property type="component" value="Chromosome"/>
</dbReference>
<dbReference type="EMBL" id="AP009552">
    <property type="protein sequence ID" value="BAG00946.1"/>
    <property type="molecule type" value="Genomic_DNA"/>
</dbReference>
<dbReference type="AlphaFoldDB" id="B0JSQ2"/>
<sequence>MDKFDIILGFIDIIVVYCLFSPPDDRLLSTVSSPNGRFLIFAGDLFFNRDKFTDAILR</sequence>
<evidence type="ECO:0000313" key="2">
    <source>
        <dbReference type="Proteomes" id="UP000001510"/>
    </source>
</evidence>
<dbReference type="PaxDb" id="449447-MAE_11240"/>
<reference evidence="1 2" key="1">
    <citation type="journal article" date="2007" name="DNA Res.">
        <title>Complete genomic structure of the bloom-forming toxic cyanobacterium Microcystis aeruginosa NIES-843.</title>
        <authorList>
            <person name="Kaneko T."/>
            <person name="Nakajima N."/>
            <person name="Okamoto S."/>
            <person name="Suzuki I."/>
            <person name="Tanabe Y."/>
            <person name="Tamaoki M."/>
            <person name="Nakamura Y."/>
            <person name="Kasai F."/>
            <person name="Watanabe A."/>
            <person name="Kawashima K."/>
            <person name="Kishida Y."/>
            <person name="Ono A."/>
            <person name="Shimizu Y."/>
            <person name="Takahashi C."/>
            <person name="Minami C."/>
            <person name="Fujishiro T."/>
            <person name="Kohara M."/>
            <person name="Katoh M."/>
            <person name="Nakazaki N."/>
            <person name="Nakayama S."/>
            <person name="Yamada M."/>
            <person name="Tabata S."/>
            <person name="Watanabe M.M."/>
        </authorList>
    </citation>
    <scope>NUCLEOTIDE SEQUENCE [LARGE SCALE GENOMIC DNA]</scope>
    <source>
        <strain evidence="2">NIES-843 / IAM M-247</strain>
    </source>
</reference>
<evidence type="ECO:0000313" key="1">
    <source>
        <dbReference type="EMBL" id="BAG00946.1"/>
    </source>
</evidence>
<keyword evidence="2" id="KW-1185">Reference proteome</keyword>
<name>B0JSQ2_MICAN</name>
<accession>B0JSQ2</accession>
<dbReference type="KEGG" id="mar:MAE_11240"/>